<evidence type="ECO:0008006" key="3">
    <source>
        <dbReference type="Google" id="ProtNLM"/>
    </source>
</evidence>
<proteinExistence type="predicted"/>
<protein>
    <recommendedName>
        <fullName evidence="3">ABC transporter permease</fullName>
    </recommendedName>
</protein>
<organism evidence="1 2">
    <name type="scientific">Acidiferrimicrobium australe</name>
    <dbReference type="NCBI Taxonomy" id="2664430"/>
    <lineage>
        <taxon>Bacteria</taxon>
        <taxon>Bacillati</taxon>
        <taxon>Actinomycetota</taxon>
        <taxon>Acidimicrobiia</taxon>
        <taxon>Acidimicrobiales</taxon>
        <taxon>Acidimicrobiaceae</taxon>
        <taxon>Acidiferrimicrobium</taxon>
    </lineage>
</organism>
<comment type="caution">
    <text evidence="1">The sequence shown here is derived from an EMBL/GenBank/DDBJ whole genome shotgun (WGS) entry which is preliminary data.</text>
</comment>
<sequence>GLILATPLLLAALAAASRRLPLSPRLALRDAGRNRSASAPAVAAVMAATLGAVAAVVTTTSYTAHGRAGYQAVAPLGEVVV</sequence>
<name>A0ABW9R0A5_9ACTN</name>
<evidence type="ECO:0000313" key="1">
    <source>
        <dbReference type="EMBL" id="MST35377.1"/>
    </source>
</evidence>
<gene>
    <name evidence="1" type="ORF">GHK86_21925</name>
</gene>
<keyword evidence="2" id="KW-1185">Reference proteome</keyword>
<dbReference type="EMBL" id="WJHE01001684">
    <property type="protein sequence ID" value="MST35377.1"/>
    <property type="molecule type" value="Genomic_DNA"/>
</dbReference>
<dbReference type="Proteomes" id="UP000437736">
    <property type="component" value="Unassembled WGS sequence"/>
</dbReference>
<reference evidence="1 2" key="1">
    <citation type="submission" date="2019-11" db="EMBL/GenBank/DDBJ databases">
        <title>Acidiferrimicrobium australis gen. nov., sp. nov., an acidophilic and obligately heterotrophic, member of the Actinobacteria that catalyses dissimilatory oxido- reduction of iron isolated from metal-rich acidic water in Chile.</title>
        <authorList>
            <person name="Gonzalez D."/>
            <person name="Huber K."/>
            <person name="Hedrich S."/>
            <person name="Rojas-Villalobos C."/>
            <person name="Quatrini R."/>
            <person name="Dinamarca M.A."/>
            <person name="Schwarz A."/>
            <person name="Canales C."/>
            <person name="Nancucheo I."/>
        </authorList>
    </citation>
    <scope>NUCLEOTIDE SEQUENCE [LARGE SCALE GENOMIC DNA]</scope>
    <source>
        <strain evidence="1 2">USS-CCA1</strain>
    </source>
</reference>
<feature type="non-terminal residue" evidence="1">
    <location>
        <position position="81"/>
    </location>
</feature>
<feature type="non-terminal residue" evidence="1">
    <location>
        <position position="1"/>
    </location>
</feature>
<evidence type="ECO:0000313" key="2">
    <source>
        <dbReference type="Proteomes" id="UP000437736"/>
    </source>
</evidence>
<accession>A0ABW9R0A5</accession>